<proteinExistence type="predicted"/>
<gene>
    <name evidence="2" type="ORF">rCG_55593</name>
</gene>
<dbReference type="AlphaFoldDB" id="A6JRA3"/>
<organism evidence="2 3">
    <name type="scientific">Rattus norvegicus</name>
    <name type="common">Rat</name>
    <dbReference type="NCBI Taxonomy" id="10116"/>
    <lineage>
        <taxon>Eukaryota</taxon>
        <taxon>Metazoa</taxon>
        <taxon>Chordata</taxon>
        <taxon>Craniata</taxon>
        <taxon>Vertebrata</taxon>
        <taxon>Euteleostomi</taxon>
        <taxon>Mammalia</taxon>
        <taxon>Eutheria</taxon>
        <taxon>Euarchontoglires</taxon>
        <taxon>Glires</taxon>
        <taxon>Rodentia</taxon>
        <taxon>Myomorpha</taxon>
        <taxon>Muroidea</taxon>
        <taxon>Muridae</taxon>
        <taxon>Murinae</taxon>
        <taxon>Rattus</taxon>
    </lineage>
</organism>
<feature type="compositionally biased region" description="Basic and acidic residues" evidence="1">
    <location>
        <begin position="20"/>
        <end position="31"/>
    </location>
</feature>
<reference evidence="2 3" key="1">
    <citation type="submission" date="2005-09" db="EMBL/GenBank/DDBJ databases">
        <authorList>
            <person name="Mural R.J."/>
            <person name="Li P.W."/>
            <person name="Adams M.D."/>
            <person name="Amanatides P.G."/>
            <person name="Baden-Tillson H."/>
            <person name="Barnstead M."/>
            <person name="Chin S.H."/>
            <person name="Dew I."/>
            <person name="Evans C.A."/>
            <person name="Ferriera S."/>
            <person name="Flanigan M."/>
            <person name="Fosler C."/>
            <person name="Glodek A."/>
            <person name="Gu Z."/>
            <person name="Holt R.A."/>
            <person name="Jennings D."/>
            <person name="Kraft C.L."/>
            <person name="Lu F."/>
            <person name="Nguyen T."/>
            <person name="Nusskern D.R."/>
            <person name="Pfannkoch C.M."/>
            <person name="Sitter C."/>
            <person name="Sutton G.G."/>
            <person name="Venter J.C."/>
            <person name="Wang Z."/>
            <person name="Woodage T."/>
            <person name="Zheng X.H."/>
            <person name="Zhong F."/>
        </authorList>
    </citation>
    <scope>NUCLEOTIDE SEQUENCE [LARGE SCALE GENOMIC DNA]</scope>
    <source>
        <strain>BN</strain>
        <strain evidence="3">Sprague-Dawley</strain>
    </source>
</reference>
<dbReference type="EMBL" id="CH473997">
    <property type="protein sequence ID" value="EDL91835.1"/>
    <property type="molecule type" value="Genomic_DNA"/>
</dbReference>
<accession>A6JRA3</accession>
<name>A6JRA3_RAT</name>
<sequence length="51" mass="6008">MSYHPPLSPDQAQHQHYVSRHLEEQPHGRRDSVLHILRHSTKYSALLPDLQ</sequence>
<feature type="region of interest" description="Disordered" evidence="1">
    <location>
        <begin position="1"/>
        <end position="31"/>
    </location>
</feature>
<protein>
    <submittedName>
        <fullName evidence="2">RCG55593</fullName>
    </submittedName>
</protein>
<feature type="non-terminal residue" evidence="2">
    <location>
        <position position="51"/>
    </location>
</feature>
<dbReference type="Proteomes" id="UP000234681">
    <property type="component" value="Chromosome 9"/>
</dbReference>
<evidence type="ECO:0000313" key="2">
    <source>
        <dbReference type="EMBL" id="EDL91835.1"/>
    </source>
</evidence>
<evidence type="ECO:0000256" key="1">
    <source>
        <dbReference type="SAM" id="MobiDB-lite"/>
    </source>
</evidence>
<evidence type="ECO:0000313" key="3">
    <source>
        <dbReference type="Proteomes" id="UP000234681"/>
    </source>
</evidence>